<feature type="region of interest" description="Disordered" evidence="1">
    <location>
        <begin position="38"/>
        <end position="63"/>
    </location>
</feature>
<dbReference type="KEGG" id="cte:CT1140"/>
<protein>
    <submittedName>
        <fullName evidence="2">Uncharacterized protein</fullName>
    </submittedName>
</protein>
<dbReference type="AlphaFoldDB" id="Q8KDB4"/>
<keyword evidence="3" id="KW-1185">Reference proteome</keyword>
<dbReference type="EnsemblBacteria" id="AAM72373">
    <property type="protein sequence ID" value="AAM72373"/>
    <property type="gene ID" value="CT1140"/>
</dbReference>
<sequence>MSNDELKGRALKPALSASGITGSPFLSRYDAFKHHQFSTKMKNKQDTTEFQSDDYDQRQVKKS</sequence>
<dbReference type="EMBL" id="AE006470">
    <property type="protein sequence ID" value="AAM72373.1"/>
    <property type="molecule type" value="Genomic_DNA"/>
</dbReference>
<evidence type="ECO:0000256" key="1">
    <source>
        <dbReference type="SAM" id="MobiDB-lite"/>
    </source>
</evidence>
<accession>Q8KDB4</accession>
<proteinExistence type="predicted"/>
<dbReference type="Proteomes" id="UP000001007">
    <property type="component" value="Chromosome"/>
</dbReference>
<evidence type="ECO:0000313" key="2">
    <source>
        <dbReference type="EMBL" id="AAM72373.1"/>
    </source>
</evidence>
<gene>
    <name evidence="2" type="ordered locus">CT1140</name>
</gene>
<evidence type="ECO:0000313" key="3">
    <source>
        <dbReference type="Proteomes" id="UP000001007"/>
    </source>
</evidence>
<organism evidence="2 3">
    <name type="scientific">Chlorobaculum tepidum (strain ATCC 49652 / DSM 12025 / NBRC 103806 / TLS)</name>
    <name type="common">Chlorobium tepidum</name>
    <dbReference type="NCBI Taxonomy" id="194439"/>
    <lineage>
        <taxon>Bacteria</taxon>
        <taxon>Pseudomonadati</taxon>
        <taxon>Chlorobiota</taxon>
        <taxon>Chlorobiia</taxon>
        <taxon>Chlorobiales</taxon>
        <taxon>Chlorobiaceae</taxon>
        <taxon>Chlorobaculum</taxon>
    </lineage>
</organism>
<dbReference type="HOGENOM" id="CLU_2877640_0_0_10"/>
<dbReference type="STRING" id="194439.CT1140"/>
<name>Q8KDB4_CHLTE</name>
<reference evidence="2 3" key="1">
    <citation type="journal article" date="2002" name="Proc. Natl. Acad. Sci. U.S.A.">
        <title>The complete genome sequence of Chlorobium tepidum TLS, a photosynthetic, anaerobic, green-sulfur bacterium.</title>
        <authorList>
            <person name="Eisen J.A."/>
            <person name="Nelson K.E."/>
            <person name="Paulsen I.T."/>
            <person name="Heidelberg J.F."/>
            <person name="Wu M."/>
            <person name="Dodson R.J."/>
            <person name="Deboy R."/>
            <person name="Gwinn M.L."/>
            <person name="Nelson W.C."/>
            <person name="Haft D.H."/>
            <person name="Hickey E.K."/>
            <person name="Peterson J.D."/>
            <person name="Durkin A.S."/>
            <person name="Kolonay J.L."/>
            <person name="Yang F."/>
            <person name="Holt I."/>
            <person name="Umayam L.A."/>
            <person name="Mason T."/>
            <person name="Brenner M."/>
            <person name="Shea T.P."/>
            <person name="Parksey D."/>
            <person name="Nierman W.C."/>
            <person name="Feldblyum T.V."/>
            <person name="Hansen C.L."/>
            <person name="Craven M.B."/>
            <person name="Radune D."/>
            <person name="Vamathevan J."/>
            <person name="Khouri H."/>
            <person name="White O."/>
            <person name="Gruber T.M."/>
            <person name="Ketchum K.A."/>
            <person name="Venter J.C."/>
            <person name="Tettelin H."/>
            <person name="Bryant D.A."/>
            <person name="Fraser C.M."/>
        </authorList>
    </citation>
    <scope>NUCLEOTIDE SEQUENCE [LARGE SCALE GENOMIC DNA]</scope>
    <source>
        <strain evidence="3">ATCC 49652 / DSM 12025 / NBRC 103806 / TLS</strain>
    </source>
</reference>